<accession>A0ABR6CKY2</accession>
<feature type="transmembrane region" description="Helical" evidence="6">
    <location>
        <begin position="174"/>
        <end position="195"/>
    </location>
</feature>
<feature type="transmembrane region" description="Helical" evidence="6">
    <location>
        <begin position="309"/>
        <end position="330"/>
    </location>
</feature>
<feature type="transmembrane region" description="Helical" evidence="6">
    <location>
        <begin position="42"/>
        <end position="66"/>
    </location>
</feature>
<keyword evidence="9" id="KW-1185">Reference proteome</keyword>
<keyword evidence="2" id="KW-1003">Cell membrane</keyword>
<keyword evidence="5 6" id="KW-0472">Membrane</keyword>
<sequence length="359" mass="40712">MMNILIPISEFGNYLMFSILAGHIALQFVPEESKPKLNVSKSVLLLSTLGVIIFTLMPIVKVISYFTDSVGMQQATMTVLTEFQIGKSWVFIGFMATFLWMTIYVKGSKYLQALLLFLMILGVGYASHSASLSFWKGLFSHTTHFLIVSLWTGILIHISWFSKNHSSWLKFLRWFTPFAIVCLVVIVLSGFMLMIPIVEPKDYVKSWVLPYGQMLLLKHISIIPVVVFAFVNGFLVKKAMNHSSFNPRPWLICEGILLMFVFYFTAVMGTLSPPHAIDMTVISEGASTWVEWILGKDIVVPLHVQFIPFFQTILLIIMSCVFLAMIIVSFKNRKPYIGLLFGISFMVAMYMGLMLSMTV</sequence>
<dbReference type="Proteomes" id="UP000626697">
    <property type="component" value="Unassembled WGS sequence"/>
</dbReference>
<dbReference type="PANTHER" id="PTHR34820:SF4">
    <property type="entry name" value="INNER MEMBRANE PROTEIN YEBZ"/>
    <property type="match status" value="1"/>
</dbReference>
<reference evidence="8 9" key="1">
    <citation type="submission" date="2020-08" db="EMBL/GenBank/DDBJ databases">
        <title>Genomic Encyclopedia of Type Strains, Phase IV (KMG-IV): sequencing the most valuable type-strain genomes for metagenomic binning, comparative biology and taxonomic classification.</title>
        <authorList>
            <person name="Goeker M."/>
        </authorList>
    </citation>
    <scope>NUCLEOTIDE SEQUENCE [LARGE SCALE GENOMIC DNA]</scope>
    <source>
        <strain evidence="8 9">DSM 105481</strain>
    </source>
</reference>
<dbReference type="PANTHER" id="PTHR34820">
    <property type="entry name" value="INNER MEMBRANE PROTEIN YEBZ"/>
    <property type="match status" value="1"/>
</dbReference>
<keyword evidence="3 6" id="KW-0812">Transmembrane</keyword>
<evidence type="ECO:0000256" key="3">
    <source>
        <dbReference type="ARBA" id="ARBA00022692"/>
    </source>
</evidence>
<dbReference type="Pfam" id="PF05425">
    <property type="entry name" value="CopD"/>
    <property type="match status" value="1"/>
</dbReference>
<organism evidence="8 9">
    <name type="scientific">Peribacillus huizhouensis</name>
    <dbReference type="NCBI Taxonomy" id="1501239"/>
    <lineage>
        <taxon>Bacteria</taxon>
        <taxon>Bacillati</taxon>
        <taxon>Bacillota</taxon>
        <taxon>Bacilli</taxon>
        <taxon>Bacillales</taxon>
        <taxon>Bacillaceae</taxon>
        <taxon>Peribacillus</taxon>
    </lineage>
</organism>
<evidence type="ECO:0000256" key="6">
    <source>
        <dbReference type="SAM" id="Phobius"/>
    </source>
</evidence>
<evidence type="ECO:0000256" key="5">
    <source>
        <dbReference type="ARBA" id="ARBA00023136"/>
    </source>
</evidence>
<dbReference type="InterPro" id="IPR008457">
    <property type="entry name" value="Cu-R_CopD_dom"/>
</dbReference>
<feature type="transmembrane region" description="Helical" evidence="6">
    <location>
        <begin position="248"/>
        <end position="271"/>
    </location>
</feature>
<proteinExistence type="predicted"/>
<feature type="transmembrane region" description="Helical" evidence="6">
    <location>
        <begin position="141"/>
        <end position="162"/>
    </location>
</feature>
<feature type="transmembrane region" description="Helical" evidence="6">
    <location>
        <begin position="337"/>
        <end position="357"/>
    </location>
</feature>
<feature type="transmembrane region" description="Helical" evidence="6">
    <location>
        <begin position="12"/>
        <end position="30"/>
    </location>
</feature>
<evidence type="ECO:0000259" key="7">
    <source>
        <dbReference type="Pfam" id="PF05425"/>
    </source>
</evidence>
<feature type="transmembrane region" description="Helical" evidence="6">
    <location>
        <begin position="215"/>
        <end position="236"/>
    </location>
</feature>
<feature type="transmembrane region" description="Helical" evidence="6">
    <location>
        <begin position="114"/>
        <end position="135"/>
    </location>
</feature>
<protein>
    <submittedName>
        <fullName evidence="8">Copper resistance protein D</fullName>
    </submittedName>
</protein>
<dbReference type="RefSeq" id="WP_246399216.1">
    <property type="nucleotide sequence ID" value="NZ_JACJHX010000001.1"/>
</dbReference>
<dbReference type="EMBL" id="JACJHX010000001">
    <property type="protein sequence ID" value="MBA9025371.1"/>
    <property type="molecule type" value="Genomic_DNA"/>
</dbReference>
<gene>
    <name evidence="8" type="ORF">HNP81_000653</name>
</gene>
<feature type="transmembrane region" description="Helical" evidence="6">
    <location>
        <begin position="86"/>
        <end position="105"/>
    </location>
</feature>
<evidence type="ECO:0000313" key="8">
    <source>
        <dbReference type="EMBL" id="MBA9025371.1"/>
    </source>
</evidence>
<dbReference type="InterPro" id="IPR032694">
    <property type="entry name" value="CopC/D"/>
</dbReference>
<comment type="caution">
    <text evidence="8">The sequence shown here is derived from an EMBL/GenBank/DDBJ whole genome shotgun (WGS) entry which is preliminary data.</text>
</comment>
<evidence type="ECO:0000256" key="4">
    <source>
        <dbReference type="ARBA" id="ARBA00022989"/>
    </source>
</evidence>
<evidence type="ECO:0000313" key="9">
    <source>
        <dbReference type="Proteomes" id="UP000626697"/>
    </source>
</evidence>
<evidence type="ECO:0000256" key="2">
    <source>
        <dbReference type="ARBA" id="ARBA00022475"/>
    </source>
</evidence>
<comment type="subcellular location">
    <subcellularLocation>
        <location evidence="1">Cell membrane</location>
        <topology evidence="1">Multi-pass membrane protein</topology>
    </subcellularLocation>
</comment>
<keyword evidence="4 6" id="KW-1133">Transmembrane helix</keyword>
<feature type="domain" description="Copper resistance protein D" evidence="7">
    <location>
        <begin position="170"/>
        <end position="267"/>
    </location>
</feature>
<name>A0ABR6CKY2_9BACI</name>
<evidence type="ECO:0000256" key="1">
    <source>
        <dbReference type="ARBA" id="ARBA00004651"/>
    </source>
</evidence>